<evidence type="ECO:0000313" key="3">
    <source>
        <dbReference type="EMBL" id="MEQ2202413.1"/>
    </source>
</evidence>
<dbReference type="InterPro" id="IPR006775">
    <property type="entry name" value="GH116_catalytic"/>
</dbReference>
<proteinExistence type="predicted"/>
<organism evidence="3 4">
    <name type="scientific">Xenoophorus captivus</name>
    <dbReference type="NCBI Taxonomy" id="1517983"/>
    <lineage>
        <taxon>Eukaryota</taxon>
        <taxon>Metazoa</taxon>
        <taxon>Chordata</taxon>
        <taxon>Craniata</taxon>
        <taxon>Vertebrata</taxon>
        <taxon>Euteleostomi</taxon>
        <taxon>Actinopterygii</taxon>
        <taxon>Neopterygii</taxon>
        <taxon>Teleostei</taxon>
        <taxon>Neoteleostei</taxon>
        <taxon>Acanthomorphata</taxon>
        <taxon>Ovalentaria</taxon>
        <taxon>Atherinomorphae</taxon>
        <taxon>Cyprinodontiformes</taxon>
        <taxon>Goodeidae</taxon>
        <taxon>Xenoophorus</taxon>
    </lineage>
</organism>
<dbReference type="SUPFAM" id="SSF48208">
    <property type="entry name" value="Six-hairpin glycosidases"/>
    <property type="match status" value="1"/>
</dbReference>
<protein>
    <recommendedName>
        <fullName evidence="2">Glycosyl-hydrolase family 116 catalytic region domain-containing protein</fullName>
    </recommendedName>
</protein>
<evidence type="ECO:0000313" key="4">
    <source>
        <dbReference type="Proteomes" id="UP001434883"/>
    </source>
</evidence>
<dbReference type="InterPro" id="IPR052566">
    <property type="entry name" value="Non-lysos_glucosylceramidase"/>
</dbReference>
<keyword evidence="1" id="KW-0472">Membrane</keyword>
<feature type="transmembrane region" description="Helical" evidence="1">
    <location>
        <begin position="12"/>
        <end position="32"/>
    </location>
</feature>
<keyword evidence="4" id="KW-1185">Reference proteome</keyword>
<sequence>QEYRMYNTYDVHFYASFALIMLWPKLALSVQYDIDWKDLNLKFVLQVYRDFHLTQDSQYLLDMWPICQDLLDRGSAAFDKLLWNGKYYNYDSSGRELSNSVMSDQCAGHWFLRASGLEEEAYQAFPKEKIRCALKSVFDLNVMSFSEGHMGAVNGMRPEGVPDHSSVQSDEVWIGVVYGLAATMIHEGMLEEGMRTAEGCYRTVWERLGMAFQTPEAYCEKNIYRSLAYMRPLSVWAMQLALNTSQRDNSVLAKTVDID</sequence>
<keyword evidence="1" id="KW-1133">Transmembrane helix</keyword>
<dbReference type="EMBL" id="JAHRIN010033692">
    <property type="protein sequence ID" value="MEQ2202413.1"/>
    <property type="molecule type" value="Genomic_DNA"/>
</dbReference>
<evidence type="ECO:0000259" key="2">
    <source>
        <dbReference type="Pfam" id="PF04685"/>
    </source>
</evidence>
<feature type="non-terminal residue" evidence="3">
    <location>
        <position position="1"/>
    </location>
</feature>
<gene>
    <name evidence="3" type="ORF">XENOCAPTIV_029201</name>
</gene>
<keyword evidence="1" id="KW-0812">Transmembrane</keyword>
<reference evidence="3 4" key="1">
    <citation type="submission" date="2021-06" db="EMBL/GenBank/DDBJ databases">
        <authorList>
            <person name="Palmer J.M."/>
        </authorList>
    </citation>
    <scope>NUCLEOTIDE SEQUENCE [LARGE SCALE GENOMIC DNA]</scope>
    <source>
        <strain evidence="3 4">XC_2019</strain>
        <tissue evidence="3">Muscle</tissue>
    </source>
</reference>
<dbReference type="Proteomes" id="UP001434883">
    <property type="component" value="Unassembled WGS sequence"/>
</dbReference>
<feature type="domain" description="Glycosyl-hydrolase family 116 catalytic region" evidence="2">
    <location>
        <begin position="69"/>
        <end position="238"/>
    </location>
</feature>
<evidence type="ECO:0000256" key="1">
    <source>
        <dbReference type="SAM" id="Phobius"/>
    </source>
</evidence>
<feature type="domain" description="Glycosyl-hydrolase family 116 catalytic region" evidence="2">
    <location>
        <begin position="1"/>
        <end position="34"/>
    </location>
</feature>
<dbReference type="Pfam" id="PF04685">
    <property type="entry name" value="DUF608"/>
    <property type="match status" value="2"/>
</dbReference>
<dbReference type="PANTHER" id="PTHR12654:SF0">
    <property type="entry name" value="NON-LYSOSOMAL GLUCOSYLCERAMIDASE"/>
    <property type="match status" value="1"/>
</dbReference>
<dbReference type="InterPro" id="IPR008928">
    <property type="entry name" value="6-hairpin_glycosidase_sf"/>
</dbReference>
<accession>A0ABV0R2Q8</accession>
<name>A0ABV0R2Q8_9TELE</name>
<dbReference type="PANTHER" id="PTHR12654">
    <property type="entry name" value="BILE ACID BETA-GLUCOSIDASE-RELATED"/>
    <property type="match status" value="1"/>
</dbReference>
<comment type="caution">
    <text evidence="3">The sequence shown here is derived from an EMBL/GenBank/DDBJ whole genome shotgun (WGS) entry which is preliminary data.</text>
</comment>